<gene>
    <name evidence="8" type="ORF">Abiwalacus_13180</name>
</gene>
<evidence type="ECO:0000256" key="2">
    <source>
        <dbReference type="ARBA" id="ARBA00006679"/>
    </source>
</evidence>
<evidence type="ECO:0000313" key="8">
    <source>
        <dbReference type="EMBL" id="BDL43744.1"/>
    </source>
</evidence>
<evidence type="ECO:0000256" key="5">
    <source>
        <dbReference type="ARBA" id="ARBA00022989"/>
    </source>
</evidence>
<organism evidence="8 9">
    <name type="scientific">Akkermansia biwaensis</name>
    <dbReference type="NCBI Taxonomy" id="2946555"/>
    <lineage>
        <taxon>Bacteria</taxon>
        <taxon>Pseudomonadati</taxon>
        <taxon>Verrucomicrobiota</taxon>
        <taxon>Verrucomicrobiia</taxon>
        <taxon>Verrucomicrobiales</taxon>
        <taxon>Akkermansiaceae</taxon>
        <taxon>Akkermansia</taxon>
    </lineage>
</organism>
<evidence type="ECO:0000256" key="1">
    <source>
        <dbReference type="ARBA" id="ARBA00004651"/>
    </source>
</evidence>
<dbReference type="InterPro" id="IPR051907">
    <property type="entry name" value="DoxX-like_oxidoreductase"/>
</dbReference>
<feature type="transmembrane region" description="Helical" evidence="7">
    <location>
        <begin position="70"/>
        <end position="97"/>
    </location>
</feature>
<evidence type="ECO:0000313" key="9">
    <source>
        <dbReference type="Proteomes" id="UP001062263"/>
    </source>
</evidence>
<evidence type="ECO:0000256" key="7">
    <source>
        <dbReference type="SAM" id="Phobius"/>
    </source>
</evidence>
<dbReference type="PANTHER" id="PTHR33452:SF1">
    <property type="entry name" value="INNER MEMBRANE PROTEIN YPHA-RELATED"/>
    <property type="match status" value="1"/>
</dbReference>
<evidence type="ECO:0000256" key="4">
    <source>
        <dbReference type="ARBA" id="ARBA00022692"/>
    </source>
</evidence>
<protein>
    <recommendedName>
        <fullName evidence="10">DoxX family protein</fullName>
    </recommendedName>
</protein>
<evidence type="ECO:0000256" key="6">
    <source>
        <dbReference type="ARBA" id="ARBA00023136"/>
    </source>
</evidence>
<keyword evidence="6 7" id="KW-0472">Membrane</keyword>
<keyword evidence="9" id="KW-1185">Reference proteome</keyword>
<feature type="transmembrane region" description="Helical" evidence="7">
    <location>
        <begin position="118"/>
        <end position="139"/>
    </location>
</feature>
<feature type="transmembrane region" description="Helical" evidence="7">
    <location>
        <begin position="7"/>
        <end position="28"/>
    </location>
</feature>
<comment type="subcellular location">
    <subcellularLocation>
        <location evidence="1">Cell membrane</location>
        <topology evidence="1">Multi-pass membrane protein</topology>
    </subcellularLocation>
</comment>
<reference evidence="8" key="1">
    <citation type="submission" date="2022-06" db="EMBL/GenBank/DDBJ databases">
        <title>Akkermansia biwalacus sp. nov., an anaerobic mucin-degrading bacterium isolated from human intestine.</title>
        <authorList>
            <person name="Kobayashi Y."/>
            <person name="Inoue S."/>
            <person name="Kawahara T."/>
            <person name="Kohda N."/>
        </authorList>
    </citation>
    <scope>NUCLEOTIDE SEQUENCE</scope>
    <source>
        <strain evidence="8">WON2089</strain>
    </source>
</reference>
<dbReference type="InterPro" id="IPR032808">
    <property type="entry name" value="DoxX"/>
</dbReference>
<keyword evidence="5 7" id="KW-1133">Transmembrane helix</keyword>
<dbReference type="Proteomes" id="UP001062263">
    <property type="component" value="Chromosome"/>
</dbReference>
<accession>A0ABN6QGT7</accession>
<dbReference type="PANTHER" id="PTHR33452">
    <property type="entry name" value="OXIDOREDUCTASE CATD-RELATED"/>
    <property type="match status" value="1"/>
</dbReference>
<proteinExistence type="inferred from homology"/>
<sequence length="154" mass="16614">MNSIDSITIAAAGWGLLVLRLTLALILWPHGAQKVLGWFGGAGWDGTYRTFTEKMGIPPFLTKVAMLTEFCAPICLALGLFTRVAALGVMIMMIVAMTKHLKNGYFANWSGKKAGEGIEFHVLYAGAALALLLTGPGPWSIDAWFMNIVHAIFG</sequence>
<dbReference type="EMBL" id="AP025943">
    <property type="protein sequence ID" value="BDL43744.1"/>
    <property type="molecule type" value="Genomic_DNA"/>
</dbReference>
<evidence type="ECO:0008006" key="10">
    <source>
        <dbReference type="Google" id="ProtNLM"/>
    </source>
</evidence>
<evidence type="ECO:0000256" key="3">
    <source>
        <dbReference type="ARBA" id="ARBA00022475"/>
    </source>
</evidence>
<dbReference type="Pfam" id="PF07681">
    <property type="entry name" value="DoxX"/>
    <property type="match status" value="1"/>
</dbReference>
<name>A0ABN6QGT7_9BACT</name>
<keyword evidence="4 7" id="KW-0812">Transmembrane</keyword>
<comment type="similarity">
    <text evidence="2">Belongs to the DoxX family.</text>
</comment>
<keyword evidence="3" id="KW-1003">Cell membrane</keyword>
<dbReference type="RefSeq" id="WP_067572778.1">
    <property type="nucleotide sequence ID" value="NZ_AP025943.1"/>
</dbReference>